<organism evidence="10 11">
    <name type="scientific">Cetobacterium ceti</name>
    <dbReference type="NCBI Taxonomy" id="180163"/>
    <lineage>
        <taxon>Bacteria</taxon>
        <taxon>Fusobacteriati</taxon>
        <taxon>Fusobacteriota</taxon>
        <taxon>Fusobacteriia</taxon>
        <taxon>Fusobacteriales</taxon>
        <taxon>Fusobacteriaceae</taxon>
        <taxon>Cetobacterium</taxon>
    </lineage>
</organism>
<dbReference type="RefSeq" id="WP_078693424.1">
    <property type="nucleotide sequence ID" value="NZ_FUWX01000006.1"/>
</dbReference>
<dbReference type="PANTHER" id="PTHR34390:SF1">
    <property type="entry name" value="SUCCINATE TRANSPORTER SUBUNIT YJJB-RELATED"/>
    <property type="match status" value="1"/>
</dbReference>
<sequence>MGFIFSQLFFSLSVTYSFCLIFNVRGKASIFSSIGGAMSWMSYLIGLHYGWSDGFNYLFATMLIALLSEIMARVLKTPVTTLLIAALIPLAPGGGVYYTLYYLIQKMYHESFLKAVQTCVIAAAMALGIIIVSTLFKIYTNVLHKIKHPHQ</sequence>
<feature type="domain" description="Threonine/Serine exporter ThrE" evidence="9">
    <location>
        <begin position="7"/>
        <end position="134"/>
    </location>
</feature>
<evidence type="ECO:0000259" key="9">
    <source>
        <dbReference type="Pfam" id="PF12821"/>
    </source>
</evidence>
<dbReference type="GO" id="GO:0005886">
    <property type="term" value="C:plasma membrane"/>
    <property type="evidence" value="ECO:0007669"/>
    <property type="project" value="UniProtKB-SubCell"/>
</dbReference>
<keyword evidence="6 8" id="KW-0472">Membrane</keyword>
<dbReference type="STRING" id="180163.SAMN02745174_00905"/>
<keyword evidence="4 8" id="KW-0812">Transmembrane</keyword>
<evidence type="ECO:0000256" key="3">
    <source>
        <dbReference type="ARBA" id="ARBA00022519"/>
    </source>
</evidence>
<evidence type="ECO:0000256" key="5">
    <source>
        <dbReference type="ARBA" id="ARBA00022989"/>
    </source>
</evidence>
<feature type="transmembrane region" description="Helical" evidence="8">
    <location>
        <begin position="31"/>
        <end position="51"/>
    </location>
</feature>
<dbReference type="OrthoDB" id="9810047at2"/>
<keyword evidence="11" id="KW-1185">Reference proteome</keyword>
<dbReference type="AlphaFoldDB" id="A0A1T4LLW9"/>
<evidence type="ECO:0000256" key="7">
    <source>
        <dbReference type="ARBA" id="ARBA00034125"/>
    </source>
</evidence>
<dbReference type="InterPro" id="IPR050539">
    <property type="entry name" value="ThrE_Dicarb/AminoAcid_Exp"/>
</dbReference>
<comment type="subcellular location">
    <subcellularLocation>
        <location evidence="1">Cell membrane</location>
        <topology evidence="1">Multi-pass membrane protein</topology>
    </subcellularLocation>
</comment>
<keyword evidence="3" id="KW-0997">Cell inner membrane</keyword>
<evidence type="ECO:0000313" key="11">
    <source>
        <dbReference type="Proteomes" id="UP000191153"/>
    </source>
</evidence>
<protein>
    <submittedName>
        <fullName evidence="10">Uncharacterized membrane protein YjjB, DUF3815 family</fullName>
    </submittedName>
</protein>
<evidence type="ECO:0000256" key="6">
    <source>
        <dbReference type="ARBA" id="ARBA00023136"/>
    </source>
</evidence>
<dbReference type="PANTHER" id="PTHR34390">
    <property type="entry name" value="UPF0442 PROTEIN YJJB-RELATED"/>
    <property type="match status" value="1"/>
</dbReference>
<evidence type="ECO:0000256" key="1">
    <source>
        <dbReference type="ARBA" id="ARBA00004651"/>
    </source>
</evidence>
<feature type="transmembrane region" description="Helical" evidence="8">
    <location>
        <begin position="82"/>
        <end position="103"/>
    </location>
</feature>
<evidence type="ECO:0000313" key="10">
    <source>
        <dbReference type="EMBL" id="SJZ55528.1"/>
    </source>
</evidence>
<proteinExistence type="inferred from homology"/>
<dbReference type="EMBL" id="FUWX01000006">
    <property type="protein sequence ID" value="SJZ55528.1"/>
    <property type="molecule type" value="Genomic_DNA"/>
</dbReference>
<dbReference type="Proteomes" id="UP000191153">
    <property type="component" value="Unassembled WGS sequence"/>
</dbReference>
<evidence type="ECO:0000256" key="2">
    <source>
        <dbReference type="ARBA" id="ARBA00022475"/>
    </source>
</evidence>
<dbReference type="Pfam" id="PF12821">
    <property type="entry name" value="ThrE_2"/>
    <property type="match status" value="1"/>
</dbReference>
<keyword evidence="2" id="KW-1003">Cell membrane</keyword>
<reference evidence="10 11" key="1">
    <citation type="submission" date="2017-02" db="EMBL/GenBank/DDBJ databases">
        <authorList>
            <person name="Peterson S.W."/>
        </authorList>
    </citation>
    <scope>NUCLEOTIDE SEQUENCE [LARGE SCALE GENOMIC DNA]</scope>
    <source>
        <strain evidence="10 11">ATCC 700028</strain>
    </source>
</reference>
<evidence type="ECO:0000256" key="4">
    <source>
        <dbReference type="ARBA" id="ARBA00022692"/>
    </source>
</evidence>
<gene>
    <name evidence="10" type="ORF">SAMN02745174_00905</name>
</gene>
<dbReference type="GO" id="GO:0015744">
    <property type="term" value="P:succinate transport"/>
    <property type="evidence" value="ECO:0007669"/>
    <property type="project" value="TreeGrafter"/>
</dbReference>
<comment type="similarity">
    <text evidence="7">Belongs to the ThrE exporter (TC 2.A.79) family.</text>
</comment>
<accession>A0A1T4LLW9</accession>
<keyword evidence="5 8" id="KW-1133">Transmembrane helix</keyword>
<feature type="transmembrane region" description="Helical" evidence="8">
    <location>
        <begin position="6"/>
        <end position="24"/>
    </location>
</feature>
<feature type="transmembrane region" description="Helical" evidence="8">
    <location>
        <begin position="57"/>
        <end position="75"/>
    </location>
</feature>
<name>A0A1T4LLW9_9FUSO</name>
<evidence type="ECO:0000256" key="8">
    <source>
        <dbReference type="SAM" id="Phobius"/>
    </source>
</evidence>
<dbReference type="InterPro" id="IPR024528">
    <property type="entry name" value="ThrE_2"/>
</dbReference>
<feature type="transmembrane region" description="Helical" evidence="8">
    <location>
        <begin position="115"/>
        <end position="139"/>
    </location>
</feature>